<evidence type="ECO:0000313" key="6">
    <source>
        <dbReference type="EMBL" id="AKQ02713.1"/>
    </source>
</evidence>
<evidence type="ECO:0000256" key="4">
    <source>
        <dbReference type="HAMAP-Rule" id="MF_01371"/>
    </source>
</evidence>
<comment type="subunit">
    <text evidence="4">Part of the 50S ribosomal subunit.</text>
</comment>
<keyword evidence="2 4" id="KW-0689">Ribosomal protein</keyword>
<dbReference type="AlphaFoldDB" id="A0A0H4T4V7"/>
<dbReference type="InterPro" id="IPR036919">
    <property type="entry name" value="Ribo_uL30_ferredoxin-like_sf"/>
</dbReference>
<evidence type="ECO:0000256" key="1">
    <source>
        <dbReference type="ARBA" id="ARBA00007594"/>
    </source>
</evidence>
<dbReference type="HAMAP" id="MF_01371_A">
    <property type="entry name" value="Ribosomal_uL30_A"/>
    <property type="match status" value="1"/>
</dbReference>
<keyword evidence="3 4" id="KW-0687">Ribonucleoprotein</keyword>
<dbReference type="InterPro" id="IPR005997">
    <property type="entry name" value="Ribosomal_uL30_arc"/>
</dbReference>
<gene>
    <name evidence="4" type="primary">rpl30</name>
</gene>
<dbReference type="GO" id="GO:0003735">
    <property type="term" value="F:structural constituent of ribosome"/>
    <property type="evidence" value="ECO:0007669"/>
    <property type="project" value="UniProtKB-UniRule"/>
</dbReference>
<proteinExistence type="inferred from homology"/>
<dbReference type="CDD" id="cd01657">
    <property type="entry name" value="Ribosomal_L7_archeal_euk"/>
    <property type="match status" value="1"/>
</dbReference>
<evidence type="ECO:0000256" key="2">
    <source>
        <dbReference type="ARBA" id="ARBA00022980"/>
    </source>
</evidence>
<organism evidence="6">
    <name type="scientific">uncultured euryarchaeote Rifle_16ft_4_minimus_37664</name>
    <dbReference type="NCBI Taxonomy" id="1665194"/>
    <lineage>
        <taxon>Archaea</taxon>
        <taxon>Methanobacteriati</taxon>
        <taxon>Methanobacteriota</taxon>
        <taxon>environmental samples</taxon>
    </lineage>
</organism>
<dbReference type="Pfam" id="PF00327">
    <property type="entry name" value="Ribosomal_L30"/>
    <property type="match status" value="1"/>
</dbReference>
<dbReference type="Gene3D" id="1.10.15.30">
    <property type="match status" value="1"/>
</dbReference>
<dbReference type="GO" id="GO:0022625">
    <property type="term" value="C:cytosolic large ribosomal subunit"/>
    <property type="evidence" value="ECO:0007669"/>
    <property type="project" value="UniProtKB-UniRule"/>
</dbReference>
<dbReference type="InterPro" id="IPR035808">
    <property type="entry name" value="Ribosomal_uL30_euk_arc"/>
</dbReference>
<name>A0A0H4T4V7_9EURY</name>
<dbReference type="InterPro" id="IPR039699">
    <property type="entry name" value="Ribosomal_uL30"/>
</dbReference>
<dbReference type="NCBIfam" id="NF004711">
    <property type="entry name" value="PRK06049.1"/>
    <property type="match status" value="1"/>
</dbReference>
<dbReference type="SUPFAM" id="SSF55129">
    <property type="entry name" value="Ribosomal protein L30p/L7e"/>
    <property type="match status" value="1"/>
</dbReference>
<evidence type="ECO:0000256" key="3">
    <source>
        <dbReference type="ARBA" id="ARBA00023274"/>
    </source>
</evidence>
<dbReference type="EMBL" id="KT007002">
    <property type="protein sequence ID" value="AKQ02713.1"/>
    <property type="molecule type" value="Genomic_DNA"/>
</dbReference>
<dbReference type="GO" id="GO:0003723">
    <property type="term" value="F:RNA binding"/>
    <property type="evidence" value="ECO:0007669"/>
    <property type="project" value="TreeGrafter"/>
</dbReference>
<feature type="domain" description="Large ribosomal subunit protein uL30-like ferredoxin-like fold" evidence="5">
    <location>
        <begin position="3"/>
        <end position="52"/>
    </location>
</feature>
<dbReference type="PANTHER" id="PTHR11524">
    <property type="entry name" value="60S RIBOSOMAL PROTEIN L7"/>
    <property type="match status" value="1"/>
</dbReference>
<dbReference type="PANTHER" id="PTHR11524:SF16">
    <property type="entry name" value="LARGE RIBOSOMAL SUBUNIT PROTEIN UL30"/>
    <property type="match status" value="1"/>
</dbReference>
<accession>A0A0H4T4V7</accession>
<dbReference type="InterPro" id="IPR016082">
    <property type="entry name" value="Ribosomal_uL30_ferredoxin-like"/>
</dbReference>
<dbReference type="GO" id="GO:0000463">
    <property type="term" value="P:maturation of LSU-rRNA from tricistronic rRNA transcript (SSU-rRNA, 5.8S rRNA, LSU-rRNA)"/>
    <property type="evidence" value="ECO:0007669"/>
    <property type="project" value="TreeGrafter"/>
</dbReference>
<dbReference type="NCBIfam" id="TIGR01309">
    <property type="entry name" value="uL30_arch"/>
    <property type="match status" value="1"/>
</dbReference>
<reference evidence="6" key="1">
    <citation type="journal article" date="2015" name="ISME J.">
        <title>Aquifer environment selects for microbial species cohorts in sediment and groundwater.</title>
        <authorList>
            <person name="Hug L.A."/>
            <person name="Thomas B.C."/>
            <person name="Brown C.T."/>
            <person name="Frischkorn K.R."/>
            <person name="Williams K.H."/>
            <person name="Tringe S.G."/>
            <person name="Banfield J.F."/>
        </authorList>
    </citation>
    <scope>NUCLEOTIDE SEQUENCE</scope>
</reference>
<dbReference type="Gene3D" id="3.30.1390.20">
    <property type="entry name" value="Ribosomal protein L30, ferredoxin-like fold domain"/>
    <property type="match status" value="1"/>
</dbReference>
<protein>
    <recommendedName>
        <fullName evidence="4">Large ribosomal subunit protein uL30</fullName>
    </recommendedName>
</protein>
<sequence>MTYAVVRIRGKTDLSDPVADTLTMLHLTRQNHCVLVKEDATAKGMLKLVKDHITWGEVAPEVLAKLLLRRGRSVGDRPIDDAYVKDHSPFKSIWDLSQAIAKGDATLRDVDGLRPVLRLHPPVKGFRAIKRGYNDGGDLGYRGTEINELLQRMLFEEASGHGQ</sequence>
<evidence type="ECO:0000259" key="5">
    <source>
        <dbReference type="Pfam" id="PF00327"/>
    </source>
</evidence>
<dbReference type="GO" id="GO:0006412">
    <property type="term" value="P:translation"/>
    <property type="evidence" value="ECO:0007669"/>
    <property type="project" value="UniProtKB-UniRule"/>
</dbReference>
<comment type="similarity">
    <text evidence="1 4">Belongs to the universal ribosomal protein uL30 family.</text>
</comment>